<dbReference type="InterPro" id="IPR036396">
    <property type="entry name" value="Cyt_P450_sf"/>
</dbReference>
<keyword evidence="9" id="KW-1185">Reference proteome</keyword>
<evidence type="ECO:0000256" key="7">
    <source>
        <dbReference type="RuleBase" id="RU000461"/>
    </source>
</evidence>
<evidence type="ECO:0000313" key="8">
    <source>
        <dbReference type="EMBL" id="MET3794405.1"/>
    </source>
</evidence>
<evidence type="ECO:0000256" key="2">
    <source>
        <dbReference type="ARBA" id="ARBA00022617"/>
    </source>
</evidence>
<dbReference type="PRINTS" id="PR00463">
    <property type="entry name" value="EP450I"/>
</dbReference>
<evidence type="ECO:0000256" key="5">
    <source>
        <dbReference type="ARBA" id="ARBA00023004"/>
    </source>
</evidence>
<keyword evidence="2 7" id="KW-0349">Heme</keyword>
<keyword evidence="4 7" id="KW-0560">Oxidoreductase</keyword>
<dbReference type="Pfam" id="PF00067">
    <property type="entry name" value="p450"/>
    <property type="match status" value="1"/>
</dbReference>
<comment type="caution">
    <text evidence="8">The sequence shown here is derived from an EMBL/GenBank/DDBJ whole genome shotgun (WGS) entry which is preliminary data.</text>
</comment>
<evidence type="ECO:0000313" key="9">
    <source>
        <dbReference type="Proteomes" id="UP001549076"/>
    </source>
</evidence>
<dbReference type="PANTHER" id="PTHR24291">
    <property type="entry name" value="CYTOCHROME P450 FAMILY 4"/>
    <property type="match status" value="1"/>
</dbReference>
<proteinExistence type="inferred from homology"/>
<dbReference type="Proteomes" id="UP001549076">
    <property type="component" value="Unassembled WGS sequence"/>
</dbReference>
<comment type="similarity">
    <text evidence="1 7">Belongs to the cytochrome P450 family.</text>
</comment>
<keyword evidence="5 7" id="KW-0408">Iron</keyword>
<dbReference type="PANTHER" id="PTHR24291:SF50">
    <property type="entry name" value="BIFUNCTIONAL ALBAFLAVENONE MONOOXYGENASE_TERPENE SYNTHASE"/>
    <property type="match status" value="1"/>
</dbReference>
<evidence type="ECO:0000256" key="1">
    <source>
        <dbReference type="ARBA" id="ARBA00010617"/>
    </source>
</evidence>
<protein>
    <submittedName>
        <fullName evidence="8">Cytochrome P450</fullName>
    </submittedName>
</protein>
<gene>
    <name evidence="8" type="ORF">ABID37_004645</name>
</gene>
<sequence length="486" mass="54905">MRSRFMNTASHPAPAVDAGAPLTYISAMAPSVEATPDPFVPPAPKPRSSPPSTLEMMRIVYRNPLELWGEPSYNEPWISISGIGGPLVIANDPGLIRHVLVDNAKNYKMATVRQKVLRPILRDGLLTAEGAVWKRSRKAMAPVFTPRHIFGFAAPMLACTNAFVERYEDGRVSDIANDMTMLTYEILAETLFSGEIAGEPGSFAQQIDHLFETMGRVDPLDLLRAPDWLPRLTRIRGRRTMAYFRQIVADTMAMRRARMDRDGDKVPNDFLTLLLRAEGPDGLTRAEIGDNIVTFIGAGHETTARALGWTLYCLAEAPWEREKIEREIDAVLAREPDPVKWLDAMPLTRAAFEEALRLYPPAPSINREPIETDHYKDLELRKGAQVLVMPWTVHRHRKLWEAPDAFMPERFHPENRDRIDRYQYLPFGAGPRVCIGASFAMQEAIIALAVMLSRFRFETVSETRPWPVQKLTTQPQGGLPMRVSRR</sequence>
<organism evidence="8 9">
    <name type="scientific">Aquamicrobium terrae</name>
    <dbReference type="NCBI Taxonomy" id="1324945"/>
    <lineage>
        <taxon>Bacteria</taxon>
        <taxon>Pseudomonadati</taxon>
        <taxon>Pseudomonadota</taxon>
        <taxon>Alphaproteobacteria</taxon>
        <taxon>Hyphomicrobiales</taxon>
        <taxon>Phyllobacteriaceae</taxon>
        <taxon>Aquamicrobium</taxon>
    </lineage>
</organism>
<dbReference type="InterPro" id="IPR017972">
    <property type="entry name" value="Cyt_P450_CS"/>
</dbReference>
<dbReference type="PRINTS" id="PR00385">
    <property type="entry name" value="P450"/>
</dbReference>
<keyword evidence="6 7" id="KW-0503">Monooxygenase</keyword>
<dbReference type="PROSITE" id="PS00086">
    <property type="entry name" value="CYTOCHROME_P450"/>
    <property type="match status" value="1"/>
</dbReference>
<dbReference type="InterPro" id="IPR002401">
    <property type="entry name" value="Cyt_P450_E_grp-I"/>
</dbReference>
<evidence type="ECO:0000256" key="6">
    <source>
        <dbReference type="ARBA" id="ARBA00023033"/>
    </source>
</evidence>
<dbReference type="SUPFAM" id="SSF48264">
    <property type="entry name" value="Cytochrome P450"/>
    <property type="match status" value="1"/>
</dbReference>
<reference evidence="8 9" key="1">
    <citation type="submission" date="2024-06" db="EMBL/GenBank/DDBJ databases">
        <title>Genomic Encyclopedia of Type Strains, Phase IV (KMG-IV): sequencing the most valuable type-strain genomes for metagenomic binning, comparative biology and taxonomic classification.</title>
        <authorList>
            <person name="Goeker M."/>
        </authorList>
    </citation>
    <scope>NUCLEOTIDE SEQUENCE [LARGE SCALE GENOMIC DNA]</scope>
    <source>
        <strain evidence="8 9">DSM 27865</strain>
    </source>
</reference>
<evidence type="ECO:0000256" key="4">
    <source>
        <dbReference type="ARBA" id="ARBA00023002"/>
    </source>
</evidence>
<dbReference type="InterPro" id="IPR001128">
    <property type="entry name" value="Cyt_P450"/>
</dbReference>
<accession>A0ABV2N6G4</accession>
<dbReference type="Gene3D" id="1.10.630.10">
    <property type="entry name" value="Cytochrome P450"/>
    <property type="match status" value="1"/>
</dbReference>
<name>A0ABV2N6G4_9HYPH</name>
<dbReference type="InterPro" id="IPR050196">
    <property type="entry name" value="Cytochrome_P450_Monoox"/>
</dbReference>
<evidence type="ECO:0000256" key="3">
    <source>
        <dbReference type="ARBA" id="ARBA00022723"/>
    </source>
</evidence>
<keyword evidence="3 7" id="KW-0479">Metal-binding</keyword>
<dbReference type="EMBL" id="JBEPML010000024">
    <property type="protein sequence ID" value="MET3794405.1"/>
    <property type="molecule type" value="Genomic_DNA"/>
</dbReference>